<proteinExistence type="predicted"/>
<dbReference type="Gene3D" id="1.50.10.20">
    <property type="match status" value="1"/>
</dbReference>
<keyword evidence="7" id="KW-1185">Reference proteome</keyword>
<feature type="signal peptide" evidence="4">
    <location>
        <begin position="1"/>
        <end position="25"/>
    </location>
</feature>
<protein>
    <recommendedName>
        <fullName evidence="5">Prenyltransferase alpha-alpha toroid domain-containing protein</fullName>
    </recommendedName>
</protein>
<name>A0A1M5QDE1_STRHI</name>
<feature type="chain" id="PRO_5038748222" description="Prenyltransferase alpha-alpha toroid domain-containing protein" evidence="4">
    <location>
        <begin position="26"/>
        <end position="455"/>
    </location>
</feature>
<keyword evidence="1" id="KW-0677">Repeat</keyword>
<dbReference type="InterPro" id="IPR001330">
    <property type="entry name" value="Prenyltrans"/>
</dbReference>
<dbReference type="PANTHER" id="PTHR10559">
    <property type="entry name" value="TRANSCOBALAMIN-1/GASTRIC INTRINSIC FACTOR"/>
    <property type="match status" value="1"/>
</dbReference>
<dbReference type="EMBL" id="FQVN01000023">
    <property type="protein sequence ID" value="SHH11896.1"/>
    <property type="molecule type" value="Genomic_DNA"/>
</dbReference>
<dbReference type="RefSeq" id="WP_143174536.1">
    <property type="nucleotide sequence ID" value="NZ_FQVN01000023.1"/>
</dbReference>
<organism evidence="6 7">
    <name type="scientific">Streptoalloteichus hindustanus</name>
    <dbReference type="NCBI Taxonomy" id="2017"/>
    <lineage>
        <taxon>Bacteria</taxon>
        <taxon>Bacillati</taxon>
        <taxon>Actinomycetota</taxon>
        <taxon>Actinomycetes</taxon>
        <taxon>Pseudonocardiales</taxon>
        <taxon>Pseudonocardiaceae</taxon>
        <taxon>Streptoalloteichus</taxon>
    </lineage>
</organism>
<dbReference type="CDD" id="cd00688">
    <property type="entry name" value="ISOPREN_C2_like"/>
    <property type="match status" value="1"/>
</dbReference>
<dbReference type="AlphaFoldDB" id="A0A1M5QDE1"/>
<evidence type="ECO:0000256" key="4">
    <source>
        <dbReference type="SAM" id="SignalP"/>
    </source>
</evidence>
<evidence type="ECO:0000313" key="6">
    <source>
        <dbReference type="EMBL" id="SHH11896.1"/>
    </source>
</evidence>
<dbReference type="SUPFAM" id="SSF48239">
    <property type="entry name" value="Terpenoid cyclases/Protein prenyltransferases"/>
    <property type="match status" value="1"/>
</dbReference>
<dbReference type="PANTHER" id="PTHR10559:SF18">
    <property type="entry name" value="TRANSCOBALAMIN II"/>
    <property type="match status" value="1"/>
</dbReference>
<dbReference type="Pfam" id="PF00432">
    <property type="entry name" value="Prenyltrans"/>
    <property type="match status" value="1"/>
</dbReference>
<sequence>MAPSRHRGRRAASLLVVLLAALALALPSTQGVALAGSTLDPAAAAAGWAGRQLKDGERVESPAGADYGLTADVVLGLAATGVGRDAADRATTWLSRNVDAYFRGGSGKDINTGGLAKLALLAQVQHRDPNDFGGQDLLLALHEQMRDDGQFFQLLYGKPAATTFTQSLALLALYRQGRDAVPAKAVDFLVRTRCADGGFPVFYWTEQSECRSDTDGTGIVVQALLAVGRADAAAPALDWLQGRQNAEGGFGGAGPTAQANSNSTALAVQALRAGGRAEAADRGLAWLLGRQVGCSGPAVDRGAVGHQHPVVTGSTLRSTAQVIPALAGKSLAEIDGATGRPDLPTLICPPTSSTTPSPTSPTAPPTTTAGNTPTSSTAPTTAVPAPVAPPVTKIPAAQGNLGGGHKPRPRAARTSTESLARTGADVGDLVVLGTVLVFAGLTLVVLARTRRRAAR</sequence>
<dbReference type="InterPro" id="IPR051588">
    <property type="entry name" value="Cobalamin_Transport"/>
</dbReference>
<dbReference type="OrthoDB" id="4842970at2"/>
<feature type="domain" description="Prenyltransferase alpha-alpha toroid" evidence="5">
    <location>
        <begin position="136"/>
        <end position="341"/>
    </location>
</feature>
<dbReference type="Proteomes" id="UP000184501">
    <property type="component" value="Unassembled WGS sequence"/>
</dbReference>
<evidence type="ECO:0000259" key="5">
    <source>
        <dbReference type="Pfam" id="PF00432"/>
    </source>
</evidence>
<evidence type="ECO:0000256" key="2">
    <source>
        <dbReference type="SAM" id="MobiDB-lite"/>
    </source>
</evidence>
<evidence type="ECO:0000256" key="3">
    <source>
        <dbReference type="SAM" id="Phobius"/>
    </source>
</evidence>
<evidence type="ECO:0000256" key="1">
    <source>
        <dbReference type="ARBA" id="ARBA00022737"/>
    </source>
</evidence>
<reference evidence="6 7" key="1">
    <citation type="submission" date="2016-11" db="EMBL/GenBank/DDBJ databases">
        <authorList>
            <person name="Jaros S."/>
            <person name="Januszkiewicz K."/>
            <person name="Wedrychowicz H."/>
        </authorList>
    </citation>
    <scope>NUCLEOTIDE SEQUENCE [LARGE SCALE GENOMIC DNA]</scope>
    <source>
        <strain evidence="6 7">DSM 44523</strain>
    </source>
</reference>
<feature type="compositionally biased region" description="Low complexity" evidence="2">
    <location>
        <begin position="365"/>
        <end position="385"/>
    </location>
</feature>
<dbReference type="InterPro" id="IPR008930">
    <property type="entry name" value="Terpenoid_cyclase/PrenylTrfase"/>
</dbReference>
<evidence type="ECO:0000313" key="7">
    <source>
        <dbReference type="Proteomes" id="UP000184501"/>
    </source>
</evidence>
<feature type="region of interest" description="Disordered" evidence="2">
    <location>
        <begin position="336"/>
        <end position="419"/>
    </location>
</feature>
<keyword evidence="3" id="KW-0472">Membrane</keyword>
<dbReference type="GO" id="GO:0003824">
    <property type="term" value="F:catalytic activity"/>
    <property type="evidence" value="ECO:0007669"/>
    <property type="project" value="InterPro"/>
</dbReference>
<keyword evidence="4" id="KW-0732">Signal</keyword>
<feature type="transmembrane region" description="Helical" evidence="3">
    <location>
        <begin position="429"/>
        <end position="447"/>
    </location>
</feature>
<accession>A0A1M5QDE1</accession>
<keyword evidence="3" id="KW-1133">Transmembrane helix</keyword>
<dbReference type="STRING" id="2017.SAMN05444320_12329"/>
<keyword evidence="3" id="KW-0812">Transmembrane</keyword>
<gene>
    <name evidence="6" type="ORF">SAMN05444320_12329</name>
</gene>